<name>A0AAV2S6G7_MEGNR</name>
<dbReference type="Proteomes" id="UP001497623">
    <property type="component" value="Unassembled WGS sequence"/>
</dbReference>
<sequence length="432" mass="50598">MNADTESHVENRLLKLWMNGGVSPEQALQYLSSPCMVPWSYRKGDSVHFTIFLAYLKYIMARQPGGHLVGIWEEIFRKIVVYSRYFNDDFENEIRRMRRTYVLDMFNKVIPVDNGPTVDTWLGKALCTLSKCPNPYIRLELFRMMRIFHKQYENRIWDQLSNTLIHTISEIQPHFLKPNGDVDDHVDDVLFGLNDLNYILSKCFRYGNLYSIIKPNIFNLINAYNKEVVNSKETRFISICIQLTGEFAIMASSITDRGSHIIKLRKCLRVFRIIRHLVDFEYLSTSRPDWNQIQYVLSQPVFHCYVVEAVRDLTAAIINNITGRDIGRSMPLIRARDDLTRDLDACTMICDFPRLLLCRQVQGSKLAHHNFLLLPKLYQFTKEKDCNGENIVDEWDANENNDNESSWRDIGLEDSDTEIFMDEIARDLYSQN</sequence>
<protein>
    <submittedName>
        <fullName evidence="1">Uncharacterized protein</fullName>
    </submittedName>
</protein>
<evidence type="ECO:0000313" key="2">
    <source>
        <dbReference type="Proteomes" id="UP001497623"/>
    </source>
</evidence>
<organism evidence="1 2">
    <name type="scientific">Meganyctiphanes norvegica</name>
    <name type="common">Northern krill</name>
    <name type="synonym">Thysanopoda norvegica</name>
    <dbReference type="NCBI Taxonomy" id="48144"/>
    <lineage>
        <taxon>Eukaryota</taxon>
        <taxon>Metazoa</taxon>
        <taxon>Ecdysozoa</taxon>
        <taxon>Arthropoda</taxon>
        <taxon>Crustacea</taxon>
        <taxon>Multicrustacea</taxon>
        <taxon>Malacostraca</taxon>
        <taxon>Eumalacostraca</taxon>
        <taxon>Eucarida</taxon>
        <taxon>Euphausiacea</taxon>
        <taxon>Euphausiidae</taxon>
        <taxon>Meganyctiphanes</taxon>
    </lineage>
</organism>
<dbReference type="EMBL" id="CAXKWB010049718">
    <property type="protein sequence ID" value="CAL4169020.1"/>
    <property type="molecule type" value="Genomic_DNA"/>
</dbReference>
<reference evidence="1 2" key="1">
    <citation type="submission" date="2024-05" db="EMBL/GenBank/DDBJ databases">
        <authorList>
            <person name="Wallberg A."/>
        </authorList>
    </citation>
    <scope>NUCLEOTIDE SEQUENCE [LARGE SCALE GENOMIC DNA]</scope>
</reference>
<gene>
    <name evidence="1" type="ORF">MNOR_LOCUS33770</name>
</gene>
<comment type="caution">
    <text evidence="1">The sequence shown here is derived from an EMBL/GenBank/DDBJ whole genome shotgun (WGS) entry which is preliminary data.</text>
</comment>
<accession>A0AAV2S6G7</accession>
<keyword evidence="2" id="KW-1185">Reference proteome</keyword>
<dbReference type="AlphaFoldDB" id="A0AAV2S6G7"/>
<proteinExistence type="predicted"/>
<evidence type="ECO:0000313" key="1">
    <source>
        <dbReference type="EMBL" id="CAL4169020.1"/>
    </source>
</evidence>